<evidence type="ECO:0000313" key="1">
    <source>
        <dbReference type="EMBL" id="KGN82564.1"/>
    </source>
</evidence>
<dbReference type="OrthoDB" id="1029284at2"/>
<dbReference type="eggNOG" id="ENOG5033YND">
    <property type="taxonomic scope" value="Bacteria"/>
</dbReference>
<proteinExistence type="predicted"/>
<dbReference type="SUPFAM" id="SSF52218">
    <property type="entry name" value="Flavoproteins"/>
    <property type="match status" value="1"/>
</dbReference>
<reference evidence="1 3" key="1">
    <citation type="submission" date="2014-08" db="EMBL/GenBank/DDBJ databases">
        <title>Porphyromonas cangingivalis strain:COT-109_OH1386 Genome sequencing.</title>
        <authorList>
            <person name="Wallis C."/>
            <person name="Deusch O."/>
            <person name="O'Flynn C."/>
            <person name="Davis I."/>
            <person name="Jospin G."/>
            <person name="Darling A.E."/>
            <person name="Coil D.A."/>
            <person name="Alexiev A."/>
            <person name="Horsfall A."/>
            <person name="Kirkwood N."/>
            <person name="Harris S."/>
            <person name="Eisen J.A."/>
        </authorList>
    </citation>
    <scope>NUCLEOTIDE SEQUENCE [LARGE SCALE GENOMIC DNA]</scope>
    <source>
        <strain evidence="3">COT-109 OH1386</strain>
        <strain evidence="1">COT-109_OH1386</strain>
    </source>
</reference>
<dbReference type="Proteomes" id="UP000030125">
    <property type="component" value="Unassembled WGS sequence"/>
</dbReference>
<evidence type="ECO:0000313" key="3">
    <source>
        <dbReference type="Proteomes" id="UP000030125"/>
    </source>
</evidence>
<dbReference type="AlphaFoldDB" id="A0A099WTW5"/>
<accession>A0A099WTW5</accession>
<dbReference type="RefSeq" id="WP_025837469.1">
    <property type="nucleotide sequence ID" value="NZ_FUWL01000006.1"/>
</dbReference>
<gene>
    <name evidence="1" type="ORF">HQ35_02090</name>
    <name evidence="2" type="ORF">SAMN02745205_01017</name>
</gene>
<dbReference type="STRING" id="36874.HQ34_07655"/>
<evidence type="ECO:0000313" key="4">
    <source>
        <dbReference type="Proteomes" id="UP000189956"/>
    </source>
</evidence>
<protein>
    <submittedName>
        <fullName evidence="2">Flavodoxin</fullName>
    </submittedName>
</protein>
<sequence length="147" mass="16644">MKATILYQSKKGRTAGWARAMAMYLWSKGVNVSYGPISDFKEEQLRDSDLLLLGSWTTGWFVVNQSPSKVWIEASKKLPATLPPHLVLFATYKVRTGAIFKRMKGCLNLSDVKQVDTMKSKTGILSDEDKQRLDAYIERIKALRNSL</sequence>
<dbReference type="EMBL" id="JQJD01000009">
    <property type="protein sequence ID" value="KGN82564.1"/>
    <property type="molecule type" value="Genomic_DNA"/>
</dbReference>
<dbReference type="EMBL" id="FUWL01000006">
    <property type="protein sequence ID" value="SJZ49433.1"/>
    <property type="molecule type" value="Genomic_DNA"/>
</dbReference>
<evidence type="ECO:0000313" key="2">
    <source>
        <dbReference type="EMBL" id="SJZ49433.1"/>
    </source>
</evidence>
<dbReference type="InterPro" id="IPR029039">
    <property type="entry name" value="Flavoprotein-like_sf"/>
</dbReference>
<name>A0A099WTW5_PORCN</name>
<dbReference type="Gene3D" id="3.40.50.360">
    <property type="match status" value="1"/>
</dbReference>
<organism evidence="1 3">
    <name type="scientific">Porphyromonas cangingivalis</name>
    <dbReference type="NCBI Taxonomy" id="36874"/>
    <lineage>
        <taxon>Bacteria</taxon>
        <taxon>Pseudomonadati</taxon>
        <taxon>Bacteroidota</taxon>
        <taxon>Bacteroidia</taxon>
        <taxon>Bacteroidales</taxon>
        <taxon>Porphyromonadaceae</taxon>
        <taxon>Porphyromonas</taxon>
    </lineage>
</organism>
<keyword evidence="3" id="KW-1185">Reference proteome</keyword>
<dbReference type="Proteomes" id="UP000189956">
    <property type="component" value="Unassembled WGS sequence"/>
</dbReference>
<reference evidence="2 4" key="2">
    <citation type="submission" date="2017-02" db="EMBL/GenBank/DDBJ databases">
        <authorList>
            <person name="Peterson S.W."/>
        </authorList>
    </citation>
    <scope>NUCLEOTIDE SEQUENCE [LARGE SCALE GENOMIC DNA]</scope>
    <source>
        <strain evidence="2 4">ATCC 700135</strain>
    </source>
</reference>